<dbReference type="Pfam" id="PF09423">
    <property type="entry name" value="PhoD"/>
    <property type="match status" value="1"/>
</dbReference>
<evidence type="ECO:0000259" key="3">
    <source>
        <dbReference type="Pfam" id="PF09423"/>
    </source>
</evidence>
<dbReference type="Pfam" id="PF18962">
    <property type="entry name" value="Por_Secre_tail"/>
    <property type="match status" value="1"/>
</dbReference>
<feature type="domain" description="Secretion system C-terminal sorting" evidence="5">
    <location>
        <begin position="614"/>
        <end position="687"/>
    </location>
</feature>
<evidence type="ECO:0000256" key="1">
    <source>
        <dbReference type="SAM" id="MobiDB-lite"/>
    </source>
</evidence>
<gene>
    <name evidence="6" type="ORF">CGL56_16765</name>
</gene>
<evidence type="ECO:0000259" key="5">
    <source>
        <dbReference type="Pfam" id="PF18962"/>
    </source>
</evidence>
<dbReference type="InterPro" id="IPR038607">
    <property type="entry name" value="PhoD-like_sf"/>
</dbReference>
<dbReference type="InterPro" id="IPR052900">
    <property type="entry name" value="Phospholipid_Metab_Enz"/>
</dbReference>
<dbReference type="CDD" id="cd07389">
    <property type="entry name" value="MPP_PhoD"/>
    <property type="match status" value="1"/>
</dbReference>
<organism evidence="6 7">
    <name type="scientific">Neolewinella marina</name>
    <dbReference type="NCBI Taxonomy" id="438751"/>
    <lineage>
        <taxon>Bacteria</taxon>
        <taxon>Pseudomonadati</taxon>
        <taxon>Bacteroidota</taxon>
        <taxon>Saprospiria</taxon>
        <taxon>Saprospirales</taxon>
        <taxon>Lewinellaceae</taxon>
        <taxon>Neolewinella</taxon>
    </lineage>
</organism>
<dbReference type="Gene3D" id="3.60.21.70">
    <property type="entry name" value="PhoD-like phosphatase"/>
    <property type="match status" value="1"/>
</dbReference>
<dbReference type="Gene3D" id="2.60.40.380">
    <property type="entry name" value="Purple acid phosphatase-like, N-terminal"/>
    <property type="match status" value="1"/>
</dbReference>
<dbReference type="NCBIfam" id="TIGR04183">
    <property type="entry name" value="Por_Secre_tail"/>
    <property type="match status" value="1"/>
</dbReference>
<dbReference type="InterPro" id="IPR018946">
    <property type="entry name" value="PhoD-like_MPP"/>
</dbReference>
<dbReference type="AlphaFoldDB" id="A0A2G0CB90"/>
<dbReference type="Proteomes" id="UP000226437">
    <property type="component" value="Unassembled WGS sequence"/>
</dbReference>
<dbReference type="InterPro" id="IPR032093">
    <property type="entry name" value="PhoD_N"/>
</dbReference>
<name>A0A2G0CB90_9BACT</name>
<dbReference type="InterPro" id="IPR026444">
    <property type="entry name" value="Secre_tail"/>
</dbReference>
<evidence type="ECO:0000259" key="4">
    <source>
        <dbReference type="Pfam" id="PF16655"/>
    </source>
</evidence>
<dbReference type="PANTHER" id="PTHR43606:SF7">
    <property type="entry name" value="PHOSPHATASE, PUTATIVE (AFU_ORTHOLOGUE AFUA_6G08710)-RELATED"/>
    <property type="match status" value="1"/>
</dbReference>
<feature type="signal peptide" evidence="2">
    <location>
        <begin position="1"/>
        <end position="22"/>
    </location>
</feature>
<keyword evidence="2" id="KW-0732">Signal</keyword>
<sequence length="691" mass="76247">MKQLPYTFLVLSLLMAATGLPAQEEEPLNFEYGSTLYRNSRPFDPPGTEVLQERLKPFYHGVASGDPLADRVIIWTRVTPDTHDERPIAVDWVVATDAELKRVVRSGTFTTSAQRDYTVKVDVTGLSAGTTYYYGFTALGAHSLTGRTKTTPTAATVDQLKFGVVSCSNYQAGYFNAYGHLAARNDLDAVLHLGDYIYETASPGVAVDSIINERPMDPAIEVVSLFEYRARYSTYRLDTQLMHVHQQHPLIAVWDDHEYANNSYKDGAAGHQPNREGDWQARKAAAKQAYFEWLPIRDPQGGSIYRRLSYGNLVDLIMLDTRIEAREQQIENVLNPALQSPNRTLLGAPQKAWLKEQLRQSTARWKLIGQQVMFSPFNIGWAGVAIDRTYTQTESMFLDTWAGYPAERTEVIDFLQTEGIDDVVILTGSFHSSVAYEVTKQPVSVSFISLPGYDSIPRYRPNASYDPATAAGAVAVEFLTPSITSANFDETVGAAPAAQLSAQINKPLEPLPGVSLGNPNPHMKYVDLLSHGYFLLDVTPQRVQADYFYSNILEAGAPERFDAGLTSQHGTHQLGRATAAAPPKRVQDRPAPADPPRMSTSLPSSVAGLRLLSVYPNPATDRLFIQYGLQRAGEIRLRLLDVTGRPVGPVRSDRQSAGLYTYEVAVGALPAGTYFLEITTAGGRLVQAFVR</sequence>
<reference evidence="6 7" key="1">
    <citation type="submission" date="2017-10" db="EMBL/GenBank/DDBJ databases">
        <title>The draft genome sequence of Lewinella marina KCTC 32374.</title>
        <authorList>
            <person name="Wang K."/>
        </authorList>
    </citation>
    <scope>NUCLEOTIDE SEQUENCE [LARGE SCALE GENOMIC DNA]</scope>
    <source>
        <strain evidence="6 7">MKG-38</strain>
    </source>
</reference>
<feature type="domain" description="Phospholipase D N-terminal" evidence="4">
    <location>
        <begin position="60"/>
        <end position="150"/>
    </location>
</feature>
<evidence type="ECO:0000313" key="7">
    <source>
        <dbReference type="Proteomes" id="UP000226437"/>
    </source>
</evidence>
<accession>A0A2G0CB90</accession>
<dbReference type="RefSeq" id="WP_099107744.1">
    <property type="nucleotide sequence ID" value="NZ_JAATJF010000006.1"/>
</dbReference>
<protein>
    <submittedName>
        <fullName evidence="6">Phosphodiesterase</fullName>
    </submittedName>
</protein>
<evidence type="ECO:0000313" key="6">
    <source>
        <dbReference type="EMBL" id="PHK97232.1"/>
    </source>
</evidence>
<evidence type="ECO:0000256" key="2">
    <source>
        <dbReference type="SAM" id="SignalP"/>
    </source>
</evidence>
<feature type="domain" description="PhoD-like phosphatase metallophosphatase" evidence="3">
    <location>
        <begin position="162"/>
        <end position="547"/>
    </location>
</feature>
<dbReference type="PANTHER" id="PTHR43606">
    <property type="entry name" value="PHOSPHATASE, PUTATIVE (AFU_ORTHOLOGUE AFUA_6G08710)-RELATED"/>
    <property type="match status" value="1"/>
</dbReference>
<feature type="region of interest" description="Disordered" evidence="1">
    <location>
        <begin position="570"/>
        <end position="602"/>
    </location>
</feature>
<dbReference type="InterPro" id="IPR029052">
    <property type="entry name" value="Metallo-depent_PP-like"/>
</dbReference>
<dbReference type="OrthoDB" id="9763616at2"/>
<dbReference type="EMBL" id="PDLO01000010">
    <property type="protein sequence ID" value="PHK97232.1"/>
    <property type="molecule type" value="Genomic_DNA"/>
</dbReference>
<dbReference type="SUPFAM" id="SSF56300">
    <property type="entry name" value="Metallo-dependent phosphatases"/>
    <property type="match status" value="1"/>
</dbReference>
<feature type="chain" id="PRO_5013719832" evidence="2">
    <location>
        <begin position="23"/>
        <end position="691"/>
    </location>
</feature>
<dbReference type="Pfam" id="PF16655">
    <property type="entry name" value="PhoD_N"/>
    <property type="match status" value="1"/>
</dbReference>
<comment type="caution">
    <text evidence="6">The sequence shown here is derived from an EMBL/GenBank/DDBJ whole genome shotgun (WGS) entry which is preliminary data.</text>
</comment>
<keyword evidence="7" id="KW-1185">Reference proteome</keyword>
<proteinExistence type="predicted"/>